<dbReference type="SUPFAM" id="SSF82693">
    <property type="entry name" value="Multidrug efflux transporter AcrB pore domain, PN1, PN2, PC1 and PC2 subdomains"/>
    <property type="match status" value="3"/>
</dbReference>
<feature type="transmembrane region" description="Helical" evidence="9">
    <location>
        <begin position="339"/>
        <end position="358"/>
    </location>
</feature>
<keyword evidence="4" id="KW-1003">Cell membrane</keyword>
<proteinExistence type="inferred from homology"/>
<dbReference type="Pfam" id="PF00873">
    <property type="entry name" value="ACR_tran"/>
    <property type="match status" value="1"/>
</dbReference>
<keyword evidence="6 9" id="KW-0812">Transmembrane</keyword>
<dbReference type="Gene3D" id="3.30.70.1320">
    <property type="entry name" value="Multidrug efflux transporter AcrB pore domain like"/>
    <property type="match status" value="1"/>
</dbReference>
<evidence type="ECO:0000256" key="8">
    <source>
        <dbReference type="ARBA" id="ARBA00023136"/>
    </source>
</evidence>
<feature type="transmembrane region" description="Helical" evidence="9">
    <location>
        <begin position="391"/>
        <end position="412"/>
    </location>
</feature>
<dbReference type="InterPro" id="IPR004764">
    <property type="entry name" value="MdtF-like"/>
</dbReference>
<dbReference type="AlphaFoldDB" id="A0A2Z6DVG4"/>
<name>A0A2Z6DVG4_HYDTE</name>
<feature type="transmembrane region" description="Helical" evidence="9">
    <location>
        <begin position="433"/>
        <end position="457"/>
    </location>
</feature>
<keyword evidence="11" id="KW-1185">Reference proteome</keyword>
<evidence type="ECO:0000256" key="2">
    <source>
        <dbReference type="ARBA" id="ARBA00010942"/>
    </source>
</evidence>
<evidence type="ECO:0000313" key="11">
    <source>
        <dbReference type="Proteomes" id="UP000262004"/>
    </source>
</evidence>
<reference evidence="10 11" key="1">
    <citation type="submission" date="2018-04" db="EMBL/GenBank/DDBJ databases">
        <title>Complete genome sequence of Hydrogenophilus thermoluteolus TH-1.</title>
        <authorList>
            <person name="Arai H."/>
        </authorList>
    </citation>
    <scope>NUCLEOTIDE SEQUENCE [LARGE SCALE GENOMIC DNA]</scope>
    <source>
        <strain evidence="10 11">TH-1</strain>
    </source>
</reference>
<organism evidence="10 11">
    <name type="scientific">Hydrogenophilus thermoluteolus</name>
    <name type="common">Pseudomonas hydrogenothermophila</name>
    <dbReference type="NCBI Taxonomy" id="297"/>
    <lineage>
        <taxon>Bacteria</taxon>
        <taxon>Pseudomonadati</taxon>
        <taxon>Pseudomonadota</taxon>
        <taxon>Hydrogenophilia</taxon>
        <taxon>Hydrogenophilales</taxon>
        <taxon>Hydrogenophilaceae</taxon>
        <taxon>Hydrogenophilus</taxon>
    </lineage>
</organism>
<feature type="transmembrane region" description="Helical" evidence="9">
    <location>
        <begin position="863"/>
        <end position="882"/>
    </location>
</feature>
<dbReference type="Gene3D" id="3.30.70.1430">
    <property type="entry name" value="Multidrug efflux transporter AcrB pore domain"/>
    <property type="match status" value="2"/>
</dbReference>
<dbReference type="FunFam" id="3.30.70.1430:FF:000001">
    <property type="entry name" value="Efflux pump membrane transporter"/>
    <property type="match status" value="1"/>
</dbReference>
<evidence type="ECO:0000256" key="5">
    <source>
        <dbReference type="ARBA" id="ARBA00022519"/>
    </source>
</evidence>
<evidence type="ECO:0000256" key="7">
    <source>
        <dbReference type="ARBA" id="ARBA00022989"/>
    </source>
</evidence>
<evidence type="ECO:0000256" key="1">
    <source>
        <dbReference type="ARBA" id="ARBA00004429"/>
    </source>
</evidence>
<evidence type="ECO:0000313" key="10">
    <source>
        <dbReference type="EMBL" id="BBD76422.1"/>
    </source>
</evidence>
<feature type="transmembrane region" description="Helical" evidence="9">
    <location>
        <begin position="992"/>
        <end position="1015"/>
    </location>
</feature>
<dbReference type="Gene3D" id="3.30.70.1440">
    <property type="entry name" value="Multidrug efflux transporter AcrB pore domain"/>
    <property type="match status" value="1"/>
</dbReference>
<keyword evidence="3 9" id="KW-0813">Transport</keyword>
<dbReference type="Gene3D" id="3.30.2090.10">
    <property type="entry name" value="Multidrug efflux transporter AcrB TolC docking domain, DN and DC subdomains"/>
    <property type="match status" value="2"/>
</dbReference>
<dbReference type="PRINTS" id="PR00702">
    <property type="entry name" value="ACRIFLAVINRP"/>
</dbReference>
<keyword evidence="5 9" id="KW-0997">Cell inner membrane</keyword>
<comment type="similarity">
    <text evidence="2 9">Belongs to the resistance-nodulation-cell division (RND) (TC 2.A.6) family.</text>
</comment>
<dbReference type="SUPFAM" id="SSF82714">
    <property type="entry name" value="Multidrug efflux transporter AcrB TolC docking domain, DN and DC subdomains"/>
    <property type="match status" value="2"/>
</dbReference>
<dbReference type="SUPFAM" id="SSF82866">
    <property type="entry name" value="Multidrug efflux transporter AcrB transmembrane domain"/>
    <property type="match status" value="2"/>
</dbReference>
<feature type="transmembrane region" description="Helical" evidence="9">
    <location>
        <begin position="959"/>
        <end position="980"/>
    </location>
</feature>
<feature type="transmembrane region" description="Helical" evidence="9">
    <location>
        <begin position="530"/>
        <end position="548"/>
    </location>
</feature>
<keyword evidence="8 9" id="KW-0472">Membrane</keyword>
<feature type="transmembrane region" description="Helical" evidence="9">
    <location>
        <begin position="469"/>
        <end position="496"/>
    </location>
</feature>
<dbReference type="EMBL" id="AP018558">
    <property type="protein sequence ID" value="BBD76422.1"/>
    <property type="molecule type" value="Genomic_DNA"/>
</dbReference>
<evidence type="ECO:0000256" key="9">
    <source>
        <dbReference type="RuleBase" id="RU364070"/>
    </source>
</evidence>
<dbReference type="Gene3D" id="1.20.1640.10">
    <property type="entry name" value="Multidrug efflux transporter AcrB transmembrane domain"/>
    <property type="match status" value="2"/>
</dbReference>
<dbReference type="GO" id="GO:0009636">
    <property type="term" value="P:response to toxic substance"/>
    <property type="evidence" value="ECO:0007669"/>
    <property type="project" value="UniProtKB-ARBA"/>
</dbReference>
<keyword evidence="7 9" id="KW-1133">Transmembrane helix</keyword>
<protein>
    <recommendedName>
        <fullName evidence="9">Efflux pump membrane transporter</fullName>
    </recommendedName>
</protein>
<dbReference type="PANTHER" id="PTHR32063:SF13">
    <property type="entry name" value="MULTIDRUG EFFLUX PUMP SUBUNIT ACRB-RELATED"/>
    <property type="match status" value="1"/>
</dbReference>
<dbReference type="InterPro" id="IPR027463">
    <property type="entry name" value="AcrB_DN_DC_subdom"/>
</dbReference>
<sequence length="1037" mass="110650">MARFFVDRPVFAAVIALLITLAGALALVNLPVAQYPAVAPPQVAFTVTYPGASAKTVEDNVLKVLEQEMNGIEGLLYMESSAELGRGTLTLTFETGTDPELASVEAQNRYRRVEARLPDEVKARGVTVTKPQRNWLMIVAVNAPQGGYSAVDLGSIVAAQVLDPIRRVPGVGEAVLFGTEYAMRIWLDPDRLRAFGLTPLAVANAIRAQNVDLALGEIGQLPAVPGQQINAILTAQGKLTTPQAFRQIIVRAEPNGAQVRLGDVAEVELGADSYDVVARLNQAPNAAIGIRTAPGANALEVANAVKARMRELEPFLPPGVQWEVPYDTSRFVEISIREVVKTLVEAVVLVFLVMWLFLGNLRATLIPMVTVPVALAGAVAVLWLLGYSINVLTLFAMVLAIGILVDDAIIVVENVERHLVEEGLSPREATVVAMREISGAVIGVSAALIAVFAPLLFFGGSVGVIYRQFAVTLIATMVFSAFLALSLAPALAAAFLRAPKRHQPRVFDRFFFWLRDRFGAATAAIVVRPVRWLLLYGAIVAAAGWLFVKLPTAFLPDEDQGYIIAVVQLPAGATRERTEAVLSEVERFYLAQPEVARVVGVLGFSFFGRGQNTAIAFVPLKHWDERPEASQSAQALVARTYRELAPRLPDALIVAVNPPPIPELGAVGGFDFRLLDRTGTERAGLLDARNRLLAAAAQDPRLFGVRPEGQEPAPAVRLAIDRERAAVYGIDQQTLNETLAMTLGTAYLGDFLMDGRVRRVQMSAAPSWRAAPETVLQLPIMGRQGQVTTLAAIASAQWETAPPRLDRFNGVPSVKIGGQAAPGVSSGEAMAAIAALARAVLPAGYDFAWATTSYEEQLAGAQAPLLFVVAVVVVYLALAALYESWRTPAAILLVVPFGVLGAASAALWRGLPNDVFFKVGLIVMIGLSAKNAILIAEFARQREAQGQSRLAAVVEAARLRLRPILMTSLTFILAAVPLALSSGAGAASRHAVGTGVVGGMVAATFLAIFWAPLFYRLVASRPASQVVANSAAGAGRP</sequence>
<feature type="transmembrane region" description="Helical" evidence="9">
    <location>
        <begin position="889"/>
        <end position="909"/>
    </location>
</feature>
<dbReference type="NCBIfam" id="TIGR00915">
    <property type="entry name" value="2A0602"/>
    <property type="match status" value="1"/>
</dbReference>
<dbReference type="GO" id="GO:0005886">
    <property type="term" value="C:plasma membrane"/>
    <property type="evidence" value="ECO:0007669"/>
    <property type="project" value="UniProtKB-SubCell"/>
</dbReference>
<dbReference type="GO" id="GO:0042910">
    <property type="term" value="F:xenobiotic transmembrane transporter activity"/>
    <property type="evidence" value="ECO:0007669"/>
    <property type="project" value="TreeGrafter"/>
</dbReference>
<dbReference type="GO" id="GO:0015562">
    <property type="term" value="F:efflux transmembrane transporter activity"/>
    <property type="evidence" value="ECO:0007669"/>
    <property type="project" value="InterPro"/>
</dbReference>
<dbReference type="KEGG" id="htl:HPTL_0152"/>
<evidence type="ECO:0000256" key="3">
    <source>
        <dbReference type="ARBA" id="ARBA00022448"/>
    </source>
</evidence>
<dbReference type="FunFam" id="1.20.1640.10:FF:000001">
    <property type="entry name" value="Efflux pump membrane transporter"/>
    <property type="match status" value="1"/>
</dbReference>
<comment type="subcellular location">
    <subcellularLocation>
        <location evidence="1 9">Cell inner membrane</location>
        <topology evidence="1 9">Multi-pass membrane protein</topology>
    </subcellularLocation>
</comment>
<comment type="caution">
    <text evidence="9">Lacks conserved residue(s) required for the propagation of feature annotation.</text>
</comment>
<dbReference type="Proteomes" id="UP000262004">
    <property type="component" value="Chromosome"/>
</dbReference>
<evidence type="ECO:0000256" key="4">
    <source>
        <dbReference type="ARBA" id="ARBA00022475"/>
    </source>
</evidence>
<dbReference type="NCBIfam" id="NF000282">
    <property type="entry name" value="RND_permease_1"/>
    <property type="match status" value="1"/>
</dbReference>
<dbReference type="PANTHER" id="PTHR32063">
    <property type="match status" value="1"/>
</dbReference>
<dbReference type="OrthoDB" id="9807350at2"/>
<gene>
    <name evidence="10" type="ORF">HPTL_0152</name>
</gene>
<feature type="transmembrane region" description="Helical" evidence="9">
    <location>
        <begin position="915"/>
        <end position="938"/>
    </location>
</feature>
<evidence type="ECO:0000256" key="6">
    <source>
        <dbReference type="ARBA" id="ARBA00022692"/>
    </source>
</evidence>
<dbReference type="InterPro" id="IPR001036">
    <property type="entry name" value="Acrflvin-R"/>
</dbReference>
<dbReference type="RefSeq" id="WP_119334265.1">
    <property type="nucleotide sequence ID" value="NZ_AP018558.1"/>
</dbReference>
<accession>A0A2Z6DVG4</accession>